<keyword evidence="3" id="KW-1185">Reference proteome</keyword>
<dbReference type="PANTHER" id="PTHR36842:SF1">
    <property type="entry name" value="PROTEIN TOLB"/>
    <property type="match status" value="1"/>
</dbReference>
<accession>A0A143BHC8</accession>
<gene>
    <name evidence="2" type="ORF">GEMMAAP_05465</name>
</gene>
<dbReference type="InterPro" id="IPR011042">
    <property type="entry name" value="6-blade_b-propeller_TolB-like"/>
</dbReference>
<evidence type="ECO:0000313" key="2">
    <source>
        <dbReference type="EMBL" id="AMW04438.1"/>
    </source>
</evidence>
<reference evidence="2 3" key="1">
    <citation type="journal article" date="2014" name="Proc. Natl. Acad. Sci. U.S.A.">
        <title>Functional type 2 photosynthetic reaction centers found in the rare bacterial phylum Gemmatimonadetes.</title>
        <authorList>
            <person name="Zeng Y."/>
            <person name="Feng F."/>
            <person name="Medova H."/>
            <person name="Dean J."/>
            <person name="Koblizek M."/>
        </authorList>
    </citation>
    <scope>NUCLEOTIDE SEQUENCE [LARGE SCALE GENOMIC DNA]</scope>
    <source>
        <strain evidence="2 3">AP64</strain>
    </source>
</reference>
<dbReference type="Proteomes" id="UP000076404">
    <property type="component" value="Chromosome"/>
</dbReference>
<evidence type="ECO:0000313" key="3">
    <source>
        <dbReference type="Proteomes" id="UP000076404"/>
    </source>
</evidence>
<dbReference type="KEGG" id="gph:GEMMAAP_05465"/>
<dbReference type="Gene3D" id="2.120.10.30">
    <property type="entry name" value="TolB, C-terminal domain"/>
    <property type="match status" value="1"/>
</dbReference>
<dbReference type="SUPFAM" id="SSF82171">
    <property type="entry name" value="DPP6 N-terminal domain-like"/>
    <property type="match status" value="1"/>
</dbReference>
<organism evidence="2 3">
    <name type="scientific">Gemmatimonas phototrophica</name>
    <dbReference type="NCBI Taxonomy" id="1379270"/>
    <lineage>
        <taxon>Bacteria</taxon>
        <taxon>Pseudomonadati</taxon>
        <taxon>Gemmatimonadota</taxon>
        <taxon>Gemmatimonadia</taxon>
        <taxon>Gemmatimonadales</taxon>
        <taxon>Gemmatimonadaceae</taxon>
        <taxon>Gemmatimonas</taxon>
    </lineage>
</organism>
<dbReference type="InterPro" id="IPR011659">
    <property type="entry name" value="WD40"/>
</dbReference>
<name>A0A143BHC8_9BACT</name>
<dbReference type="STRING" id="1379270.GEMMAAP_05465"/>
<dbReference type="OrthoDB" id="9799878at2"/>
<dbReference type="eggNOG" id="COG4775">
    <property type="taxonomic scope" value="Bacteria"/>
</dbReference>
<reference evidence="2 3" key="2">
    <citation type="journal article" date="2016" name="Environ. Microbiol. Rep.">
        <title>Metagenomic evidence for the presence of phototrophic Gemmatimonadetes bacteria in diverse environments.</title>
        <authorList>
            <person name="Zeng Y."/>
            <person name="Baumbach J."/>
            <person name="Barbosa E.G."/>
            <person name="Azevedo V."/>
            <person name="Zhang C."/>
            <person name="Koblizek M."/>
        </authorList>
    </citation>
    <scope>NUCLEOTIDE SEQUENCE [LARGE SCALE GENOMIC DNA]</scope>
    <source>
        <strain evidence="2 3">AP64</strain>
    </source>
</reference>
<protein>
    <recommendedName>
        <fullName evidence="4">Bacterial surface antigen (D15) domain-containing protein</fullName>
    </recommendedName>
</protein>
<comment type="similarity">
    <text evidence="1">Belongs to the TolB family.</text>
</comment>
<sequence>MNAKVAATWKVLTLRLVLLTAVLLLPGVGDGLHAQVDPRGPVRTISTTHLRVHFPARLDSLARLAAVYGETAYGQMSRELAAPRGVIDLLLIDNTDVSNGYAQVFPTNRVVIYAVPPVATRELRFHDDWLRLVITHELAHIFHIDRARGVWRLGRAVFGRNPLFFPNAYTPSWVKEGLAVHYESALTGSGRLVSTEFPVLLHAAARDSALIPLGRWSLSTTRFPRGQVAYGYGSLLMRGAVATADSAGGALGMRRFVEATASQIVPFRLQRNARVGFGSSFSTLWTRFADSVMRSASGSAVPRAGDARWRVVSTDGWYAAAPRWLGADSVVWSASNGREVTGLYVASVAGGPARRVAWRNGLDVNVPLDSTLDSLVFAQLERRDAYITRSDLYRRQGTREFRLTHGARLTQPDVRHDGSIVAVQLGANSSRLVRVSATGDAITPFTAERTGERWADPRWSRSGTEVVAVQLLPTGEQRVVVLDITGELRAVIASARGVLASPSFTPNGTRVVWASDRSGRMQVETAPRGDTAVVDTSAWRMVSGVVTQVSADGAAVYEPSVSPDGAHVVALLQRSTGYHVAVAPLDTMGPAVRDGWYAASRGAVVPAQSDSVRITAQPSVKYAPGRLLLPRYWLPVVGEGRVGNATLGVSSSSEDILGRHVWNASVLVEPTTREMDGGVAYRYTGLGMPITDVSFSQEWDGTFLVRNDSGAALGTVARKRRFLTASNTYIVPRVRWSVSTTVGLQYEMRDFTAEADSVLGPADSGVRLGTRYPSFFLNTSYSTARLALRGVSVEEGFTLSSSTAYRWLEDNPESGSFRSVLTGRGYVPLALPGYARHVLAVRAAAGWADNNTRTEFTVGGTSGVASEVIPGVVVGDPARTFPVRGTAPGVQRGARALAGSIEYRAPLMMFSRLPSPFTVYGDRLSVALFSDAARAWCPATLRANTVVCLPNGVRDGWLASAGAELIVDLAVQYDVPYRVRIGSAVPYAAPAGVSRKGSFYVTLGGYF</sequence>
<evidence type="ECO:0000256" key="1">
    <source>
        <dbReference type="ARBA" id="ARBA00009820"/>
    </source>
</evidence>
<dbReference type="eggNOG" id="COG0823">
    <property type="taxonomic scope" value="Bacteria"/>
</dbReference>
<dbReference type="RefSeq" id="WP_026849900.1">
    <property type="nucleotide sequence ID" value="NZ_CP011454.1"/>
</dbReference>
<dbReference type="EMBL" id="CP011454">
    <property type="protein sequence ID" value="AMW04438.1"/>
    <property type="molecule type" value="Genomic_DNA"/>
</dbReference>
<proteinExistence type="inferred from homology"/>
<dbReference type="AlphaFoldDB" id="A0A143BHC8"/>
<dbReference type="PANTHER" id="PTHR36842">
    <property type="entry name" value="PROTEIN TOLB HOMOLOG"/>
    <property type="match status" value="1"/>
</dbReference>
<dbReference type="Pfam" id="PF07676">
    <property type="entry name" value="PD40"/>
    <property type="match status" value="1"/>
</dbReference>
<evidence type="ECO:0008006" key="4">
    <source>
        <dbReference type="Google" id="ProtNLM"/>
    </source>
</evidence>